<keyword evidence="2 5" id="KW-0812">Transmembrane</keyword>
<dbReference type="OrthoDB" id="4950343at2"/>
<dbReference type="GO" id="GO:0016020">
    <property type="term" value="C:membrane"/>
    <property type="evidence" value="ECO:0007669"/>
    <property type="project" value="UniProtKB-SubCell"/>
</dbReference>
<feature type="transmembrane region" description="Helical" evidence="5">
    <location>
        <begin position="39"/>
        <end position="59"/>
    </location>
</feature>
<dbReference type="Proteomes" id="UP000053176">
    <property type="component" value="Unassembled WGS sequence"/>
</dbReference>
<evidence type="ECO:0000313" key="7">
    <source>
        <dbReference type="Proteomes" id="UP000053176"/>
    </source>
</evidence>
<dbReference type="InterPro" id="IPR035952">
    <property type="entry name" value="Rhomboid-like_sf"/>
</dbReference>
<gene>
    <name evidence="6" type="ORF">AU467_21195</name>
</gene>
<reference evidence="6 7" key="1">
    <citation type="submission" date="2015-12" db="EMBL/GenBank/DDBJ databases">
        <title>Draft genome sequence of Mesorhizobium sp. UFLA 01-765, a multitolerant efficient symbiont and plant-growth promoting strain isolated from Zn-mining soil using Leucaena leucocephala as a trap plant.</title>
        <authorList>
            <person name="Rangel W.M."/>
            <person name="Thijs S."/>
            <person name="Longatti S.M."/>
            <person name="Moreira F.M."/>
            <person name="Weyens N."/>
            <person name="Vangronsveld J."/>
            <person name="Van Hamme J.D."/>
            <person name="Bottos E.M."/>
            <person name="Rineau F."/>
        </authorList>
    </citation>
    <scope>NUCLEOTIDE SEQUENCE [LARGE SCALE GENOMIC DNA]</scope>
    <source>
        <strain evidence="6 7">UFLA 01-765</strain>
    </source>
</reference>
<protein>
    <submittedName>
        <fullName evidence="6">Uncharacterized protein</fullName>
    </submittedName>
</protein>
<dbReference type="AlphaFoldDB" id="A0A101KT66"/>
<proteinExistence type="predicted"/>
<sequence length="125" mass="13712">MLLKLSSTLLVVTNVAILIFGMVMVVYPQSASPHDGQLLRSLGAAAVGMGLFGAMISVVPYRQKQRWSWFTLWYLPVFWTAHLVGQLPPSNDHVHQYALIAASILGLMLPVREFFLGGDTRADAG</sequence>
<feature type="transmembrane region" description="Helical" evidence="5">
    <location>
        <begin position="94"/>
        <end position="111"/>
    </location>
</feature>
<name>A0A101KT66_RHILI</name>
<evidence type="ECO:0000256" key="4">
    <source>
        <dbReference type="ARBA" id="ARBA00023136"/>
    </source>
</evidence>
<feature type="transmembrane region" description="Helical" evidence="5">
    <location>
        <begin position="71"/>
        <end position="88"/>
    </location>
</feature>
<comment type="subcellular location">
    <subcellularLocation>
        <location evidence="1">Membrane</location>
        <topology evidence="1">Multi-pass membrane protein</topology>
    </subcellularLocation>
</comment>
<comment type="caution">
    <text evidence="6">The sequence shown here is derived from an EMBL/GenBank/DDBJ whole genome shotgun (WGS) entry which is preliminary data.</text>
</comment>
<evidence type="ECO:0000256" key="3">
    <source>
        <dbReference type="ARBA" id="ARBA00022989"/>
    </source>
</evidence>
<keyword evidence="3 5" id="KW-1133">Transmembrane helix</keyword>
<feature type="transmembrane region" description="Helical" evidence="5">
    <location>
        <begin position="7"/>
        <end position="27"/>
    </location>
</feature>
<keyword evidence="4 5" id="KW-0472">Membrane</keyword>
<evidence type="ECO:0000256" key="5">
    <source>
        <dbReference type="SAM" id="Phobius"/>
    </source>
</evidence>
<evidence type="ECO:0000313" key="6">
    <source>
        <dbReference type="EMBL" id="KUM26460.1"/>
    </source>
</evidence>
<evidence type="ECO:0000256" key="1">
    <source>
        <dbReference type="ARBA" id="ARBA00004141"/>
    </source>
</evidence>
<accession>A0A101KT66</accession>
<dbReference type="SUPFAM" id="SSF144091">
    <property type="entry name" value="Rhomboid-like"/>
    <property type="match status" value="1"/>
</dbReference>
<dbReference type="EMBL" id="LPWA01000105">
    <property type="protein sequence ID" value="KUM26460.1"/>
    <property type="molecule type" value="Genomic_DNA"/>
</dbReference>
<evidence type="ECO:0000256" key="2">
    <source>
        <dbReference type="ARBA" id="ARBA00022692"/>
    </source>
</evidence>
<organism evidence="6 7">
    <name type="scientific">Rhizobium loti</name>
    <name type="common">Mesorhizobium loti</name>
    <dbReference type="NCBI Taxonomy" id="381"/>
    <lineage>
        <taxon>Bacteria</taxon>
        <taxon>Pseudomonadati</taxon>
        <taxon>Pseudomonadota</taxon>
        <taxon>Alphaproteobacteria</taxon>
        <taxon>Hyphomicrobiales</taxon>
        <taxon>Phyllobacteriaceae</taxon>
        <taxon>Mesorhizobium</taxon>
    </lineage>
</organism>